<accession>A0A1J0AKV6</accession>
<keyword evidence="1" id="KW-0614">Plasmid</keyword>
<geneLocation type="plasmid" evidence="1">
    <name>pBS72</name>
</geneLocation>
<dbReference type="AlphaFoldDB" id="A0A1J0AKV6"/>
<reference evidence="1" key="3">
    <citation type="journal article" date="2004" name="Mol. Biol. (Mosk.)">
        <title>The replication system of plasmids from Bacillus subtilis environmental isolates.</title>
        <authorList>
            <person name="Lagodich A.V."/>
            <person name="Shtaniuk Iu.V."/>
            <person name="Prozorov A.A."/>
            <person name="Titok M.A."/>
        </authorList>
    </citation>
    <scope>NUCLEOTIDE SEQUENCE</scope>
    <source>
        <strain evidence="1">72</strain>
        <plasmid evidence="1">pBS72</plasmid>
    </source>
</reference>
<organism evidence="1">
    <name type="scientific">Bacillus subtilis</name>
    <dbReference type="NCBI Taxonomy" id="1423"/>
    <lineage>
        <taxon>Bacteria</taxon>
        <taxon>Bacillati</taxon>
        <taxon>Bacillota</taxon>
        <taxon>Bacilli</taxon>
        <taxon>Bacillales</taxon>
        <taxon>Bacillaceae</taxon>
        <taxon>Bacillus</taxon>
    </lineage>
</organism>
<evidence type="ECO:0000313" key="1">
    <source>
        <dbReference type="EMBL" id="APB62377.1"/>
    </source>
</evidence>
<name>A0A1J0AKV6_BACIU</name>
<reference evidence="1" key="4">
    <citation type="journal article" date="2006" name="Microbiology">
        <title>The replicative polymerases PolC and DnaE are required for theta replication of the Bacillus subtilis plasmid pBS72.</title>
        <authorList>
            <person name="Titok M."/>
            <person name="Suski C."/>
            <person name="Dalmais B."/>
            <person name="Ehrlich S.D."/>
            <person name="Janniere L."/>
        </authorList>
    </citation>
    <scope>NUCLEOTIDE SEQUENCE</scope>
    <source>
        <strain evidence="1">72</strain>
        <plasmid evidence="1">pBS72</plasmid>
    </source>
</reference>
<reference evidence="1" key="1">
    <citation type="journal article" date="2002" name="Mikrobiologiia">
        <title>Soil strain of Bacillus subtilis harboring a large plasmid that mediates high-frequency conjugal mobilization.</title>
        <authorList>
            <person name="Lotareva O.V."/>
            <person name="Poluektova E.U."/>
            <person name="Titok M.A."/>
            <person name="Prozorov A.A."/>
        </authorList>
    </citation>
    <scope>NUCLEOTIDE SEQUENCE</scope>
    <source>
        <strain evidence="1">72</strain>
        <plasmid evidence="1">pBS72</plasmid>
    </source>
</reference>
<reference evidence="1" key="2">
    <citation type="journal article" date="2003" name="Plasmid">
        <title>Bacillus subtilis soil isolates: plasmid replicon analysis and construction of a new theta-replicating vector.</title>
        <authorList>
            <person name="Titok M.A."/>
            <person name="Chapuis J."/>
            <person name="Selezneva Y.V."/>
            <person name="Lagodich A.V."/>
            <person name="Prokulevich V.A."/>
            <person name="Ehrlich S.D."/>
            <person name="Janniere L."/>
        </authorList>
    </citation>
    <scope>NUCLEOTIDE SEQUENCE</scope>
    <source>
        <strain evidence="1">72</strain>
        <plasmid evidence="1">pBS72</plasmid>
    </source>
</reference>
<dbReference type="EMBL" id="KX711616">
    <property type="protein sequence ID" value="APB62377.1"/>
    <property type="molecule type" value="Genomic_DNA"/>
</dbReference>
<reference evidence="1" key="5">
    <citation type="submission" date="2016-08" db="EMBL/GenBank/DDBJ databases">
        <authorList>
            <person name="Satsunkevich N.E."/>
            <person name="Valentovich L.N."/>
            <person name="Kolomiets E.I."/>
            <person name="Titok M.A."/>
        </authorList>
    </citation>
    <scope>NUCLEOTIDE SEQUENCE</scope>
    <source>
        <strain evidence="1">72</strain>
        <plasmid evidence="1">pBS72</plasmid>
    </source>
</reference>
<sequence>MWGSLFLFKKVKGHPKAKYHAYIDNKSVCGRYVQSNHYFRVSIEESELLANKNLACKVCLKKLGKC</sequence>
<gene>
    <name evidence="1" type="ORF">pBS72_1080</name>
</gene>
<proteinExistence type="predicted"/>
<protein>
    <submittedName>
        <fullName evidence="1">Uncharacterized protein</fullName>
    </submittedName>
</protein>